<keyword evidence="1" id="KW-0677">Repeat</keyword>
<feature type="repeat" description="ANK" evidence="3">
    <location>
        <begin position="283"/>
        <end position="315"/>
    </location>
</feature>
<dbReference type="OrthoDB" id="4772757at2759"/>
<protein>
    <submittedName>
        <fullName evidence="4">Uncharacterized protein</fullName>
    </submittedName>
</protein>
<feature type="repeat" description="ANK" evidence="3">
    <location>
        <begin position="164"/>
        <end position="197"/>
    </location>
</feature>
<accession>A0A1X7VS41</accession>
<dbReference type="InterPro" id="IPR002110">
    <property type="entry name" value="Ankyrin_rpt"/>
</dbReference>
<feature type="repeat" description="ANK" evidence="3">
    <location>
        <begin position="63"/>
        <end position="87"/>
    </location>
</feature>
<feature type="repeat" description="ANK" evidence="3">
    <location>
        <begin position="130"/>
        <end position="156"/>
    </location>
</feature>
<proteinExistence type="predicted"/>
<dbReference type="PROSITE" id="PS50088">
    <property type="entry name" value="ANK_REPEAT"/>
    <property type="match status" value="5"/>
</dbReference>
<sequence length="344" mass="37744">MTEIHKYIIENGALPLTCSPSQVTAVNRNGDTCTHVSARHGHVGLLRELHVRYGLSLKVTNNEGKTPLHDAAQNGHNDCIEYLISEGNCCVDTLKRGDWTPLMLACSKNHMKSIKLLISFGASLQLCNKDGWTAFHITSREGSSEIVRYLLEINGNCWKTLSSNGRTPLHTAALHGHTEIVKILCIECGADVNSKDSCGVTPLMDSVRANHISVTKLLVEELMADIFIEDVLGRSLLHHGAQAGSVDVLSYLLQRQDEKEQEAELRDKYDIKKCINKPNSGSGRMTPLHYAAKEGQGMVIKLLLRFGADISARDSHGRTALDIASNARNGSKAVEILLEHSTPH</sequence>
<evidence type="ECO:0000256" key="3">
    <source>
        <dbReference type="PROSITE-ProRule" id="PRU00023"/>
    </source>
</evidence>
<name>A0A1X7VS41_AMPQE</name>
<feature type="repeat" description="ANK" evidence="3">
    <location>
        <begin position="97"/>
        <end position="129"/>
    </location>
</feature>
<dbReference type="PRINTS" id="PR01415">
    <property type="entry name" value="ANKYRIN"/>
</dbReference>
<dbReference type="Gene3D" id="1.25.40.20">
    <property type="entry name" value="Ankyrin repeat-containing domain"/>
    <property type="match status" value="4"/>
</dbReference>
<organism evidence="4">
    <name type="scientific">Amphimedon queenslandica</name>
    <name type="common">Sponge</name>
    <dbReference type="NCBI Taxonomy" id="400682"/>
    <lineage>
        <taxon>Eukaryota</taxon>
        <taxon>Metazoa</taxon>
        <taxon>Porifera</taxon>
        <taxon>Demospongiae</taxon>
        <taxon>Heteroscleromorpha</taxon>
        <taxon>Haplosclerida</taxon>
        <taxon>Niphatidae</taxon>
        <taxon>Amphimedon</taxon>
    </lineage>
</organism>
<evidence type="ECO:0000313" key="4">
    <source>
        <dbReference type="EnsemblMetazoa" id="Aqu2.1.42699_001"/>
    </source>
</evidence>
<dbReference type="PANTHER" id="PTHR24173:SF74">
    <property type="entry name" value="ANKYRIN REPEAT DOMAIN-CONTAINING PROTEIN 16"/>
    <property type="match status" value="1"/>
</dbReference>
<dbReference type="EnsemblMetazoa" id="Aqu2.1.42699_001">
    <property type="protein sequence ID" value="Aqu2.1.42699_001"/>
    <property type="gene ID" value="Aqu2.1.42699"/>
</dbReference>
<dbReference type="Pfam" id="PF12796">
    <property type="entry name" value="Ank_2"/>
    <property type="match status" value="3"/>
</dbReference>
<dbReference type="Pfam" id="PF00023">
    <property type="entry name" value="Ank"/>
    <property type="match status" value="1"/>
</dbReference>
<dbReference type="InParanoid" id="A0A1X7VS41"/>
<keyword evidence="2 3" id="KW-0040">ANK repeat</keyword>
<dbReference type="PANTHER" id="PTHR24173">
    <property type="entry name" value="ANKYRIN REPEAT CONTAINING"/>
    <property type="match status" value="1"/>
</dbReference>
<dbReference type="SMART" id="SM00248">
    <property type="entry name" value="ANK"/>
    <property type="match status" value="8"/>
</dbReference>
<reference evidence="4" key="1">
    <citation type="submission" date="2017-05" db="UniProtKB">
        <authorList>
            <consortium name="EnsemblMetazoa"/>
        </authorList>
    </citation>
    <scope>IDENTIFICATION</scope>
</reference>
<dbReference type="InterPro" id="IPR036770">
    <property type="entry name" value="Ankyrin_rpt-contain_sf"/>
</dbReference>
<dbReference type="AlphaFoldDB" id="A0A1X7VS41"/>
<dbReference type="STRING" id="400682.A0A1X7VS41"/>
<evidence type="ECO:0000256" key="1">
    <source>
        <dbReference type="ARBA" id="ARBA00022737"/>
    </source>
</evidence>
<dbReference type="PROSITE" id="PS50297">
    <property type="entry name" value="ANK_REP_REGION"/>
    <property type="match status" value="5"/>
</dbReference>
<dbReference type="SUPFAM" id="SSF48403">
    <property type="entry name" value="Ankyrin repeat"/>
    <property type="match status" value="1"/>
</dbReference>
<evidence type="ECO:0000256" key="2">
    <source>
        <dbReference type="ARBA" id="ARBA00023043"/>
    </source>
</evidence>